<dbReference type="AlphaFoldDB" id="A0AAV5WKS9"/>
<evidence type="ECO:0000313" key="2">
    <source>
        <dbReference type="Proteomes" id="UP001432322"/>
    </source>
</evidence>
<organism evidence="1 2">
    <name type="scientific">Pristionchus fissidentatus</name>
    <dbReference type="NCBI Taxonomy" id="1538716"/>
    <lineage>
        <taxon>Eukaryota</taxon>
        <taxon>Metazoa</taxon>
        <taxon>Ecdysozoa</taxon>
        <taxon>Nematoda</taxon>
        <taxon>Chromadorea</taxon>
        <taxon>Rhabditida</taxon>
        <taxon>Rhabditina</taxon>
        <taxon>Diplogasteromorpha</taxon>
        <taxon>Diplogasteroidea</taxon>
        <taxon>Neodiplogasteridae</taxon>
        <taxon>Pristionchus</taxon>
    </lineage>
</organism>
<dbReference type="PANTHER" id="PTHR45581:SF3">
    <property type="entry name" value="METHYLTRANSFERASE DOMAIN-CONTAINING PROTEIN"/>
    <property type="match status" value="1"/>
</dbReference>
<reference evidence="1" key="1">
    <citation type="submission" date="2023-10" db="EMBL/GenBank/DDBJ databases">
        <title>Genome assembly of Pristionchus species.</title>
        <authorList>
            <person name="Yoshida K."/>
            <person name="Sommer R.J."/>
        </authorList>
    </citation>
    <scope>NUCLEOTIDE SEQUENCE</scope>
    <source>
        <strain evidence="1">RS5133</strain>
    </source>
</reference>
<feature type="non-terminal residue" evidence="1">
    <location>
        <position position="1"/>
    </location>
</feature>
<comment type="caution">
    <text evidence="1">The sequence shown here is derived from an EMBL/GenBank/DDBJ whole genome shotgun (WGS) entry which is preliminary data.</text>
</comment>
<evidence type="ECO:0000313" key="1">
    <source>
        <dbReference type="EMBL" id="GMT31238.1"/>
    </source>
</evidence>
<keyword evidence="2" id="KW-1185">Reference proteome</keyword>
<sequence length="107" mass="12240">NAGKMGMTLSDEGYRELNQTCADPARNKHIRKMWFKLRGNVYEHNFVVSGGEIYVGHVSTAMGACGANVVIKSWPCTYPKNKMYATSMEYDKRYRGRAETGVKFYLW</sequence>
<protein>
    <submittedName>
        <fullName evidence="1">Uncharacterized protein</fullName>
    </submittedName>
</protein>
<gene>
    <name evidence="1" type="ORF">PFISCL1PPCAC_22535</name>
</gene>
<dbReference type="Proteomes" id="UP001432322">
    <property type="component" value="Unassembled WGS sequence"/>
</dbReference>
<dbReference type="EMBL" id="BTSY01000006">
    <property type="protein sequence ID" value="GMT31238.1"/>
    <property type="molecule type" value="Genomic_DNA"/>
</dbReference>
<feature type="non-terminal residue" evidence="1">
    <location>
        <position position="107"/>
    </location>
</feature>
<name>A0AAV5WKS9_9BILA</name>
<proteinExistence type="predicted"/>
<dbReference type="PANTHER" id="PTHR45581">
    <property type="entry name" value="PROTEIN CBG10435"/>
    <property type="match status" value="1"/>
</dbReference>
<accession>A0AAV5WKS9</accession>